<keyword evidence="8" id="KW-1185">Reference proteome</keyword>
<dbReference type="PROSITE" id="PS00799">
    <property type="entry name" value="GRANULINS"/>
    <property type="match status" value="2"/>
</dbReference>
<dbReference type="PANTHER" id="PTHR12274:SF3">
    <property type="entry name" value="PROGRANULIN"/>
    <property type="match status" value="1"/>
</dbReference>
<reference evidence="7" key="2">
    <citation type="submission" date="2025-08" db="UniProtKB">
        <authorList>
            <consortium name="Ensembl"/>
        </authorList>
    </citation>
    <scope>IDENTIFICATION</scope>
</reference>
<protein>
    <recommendedName>
        <fullName evidence="6">Granulins domain-containing protein</fullName>
    </recommendedName>
</protein>
<dbReference type="EMBL" id="AHAT01031081">
    <property type="status" value="NOT_ANNOTATED_CDS"/>
    <property type="molecule type" value="Genomic_DNA"/>
</dbReference>
<feature type="signal peptide" evidence="5">
    <location>
        <begin position="1"/>
        <end position="17"/>
    </location>
</feature>
<evidence type="ECO:0000256" key="1">
    <source>
        <dbReference type="ARBA" id="ARBA00004613"/>
    </source>
</evidence>
<feature type="chain" id="PRO_5004867361" description="Granulins domain-containing protein" evidence="5">
    <location>
        <begin position="18"/>
        <end position="287"/>
    </location>
</feature>
<dbReference type="Bgee" id="ENSLOCG00000013294">
    <property type="expression patterns" value="Expressed in zone of skin and 13 other cell types or tissues"/>
</dbReference>
<comment type="subcellular location">
    <subcellularLocation>
        <location evidence="1">Secreted</location>
    </subcellularLocation>
</comment>
<reference evidence="7" key="3">
    <citation type="submission" date="2025-09" db="UniProtKB">
        <authorList>
            <consortium name="Ensembl"/>
        </authorList>
    </citation>
    <scope>IDENTIFICATION</scope>
</reference>
<dbReference type="HOGENOM" id="CLU_904755_0_0_1"/>
<evidence type="ECO:0000256" key="3">
    <source>
        <dbReference type="ARBA" id="ARBA00022525"/>
    </source>
</evidence>
<feature type="domain" description="Granulins" evidence="6">
    <location>
        <begin position="211"/>
        <end position="224"/>
    </location>
</feature>
<evidence type="ECO:0000313" key="7">
    <source>
        <dbReference type="Ensembl" id="ENSLOCP00000016377.1"/>
    </source>
</evidence>
<proteinExistence type="inferred from homology"/>
<dbReference type="OMA" id="VIRCDSK"/>
<evidence type="ECO:0000256" key="4">
    <source>
        <dbReference type="ARBA" id="ARBA00023157"/>
    </source>
</evidence>
<evidence type="ECO:0000256" key="5">
    <source>
        <dbReference type="SAM" id="SignalP"/>
    </source>
</evidence>
<keyword evidence="4" id="KW-1015">Disulfide bond</keyword>
<dbReference type="GeneTree" id="ENSGT00470000042293"/>
<dbReference type="Gene3D" id="2.10.25.160">
    <property type="entry name" value="Granulin"/>
    <property type="match status" value="4"/>
</dbReference>
<dbReference type="SMART" id="SM00277">
    <property type="entry name" value="GRAN"/>
    <property type="match status" value="3"/>
</dbReference>
<evidence type="ECO:0000259" key="6">
    <source>
        <dbReference type="PROSITE" id="PS00799"/>
    </source>
</evidence>
<reference evidence="8" key="1">
    <citation type="submission" date="2011-12" db="EMBL/GenBank/DDBJ databases">
        <title>The Draft Genome of Lepisosteus oculatus.</title>
        <authorList>
            <consortium name="The Broad Institute Genome Assembly &amp; Analysis Group"/>
            <consortium name="Computational R&amp;D Group"/>
            <consortium name="and Sequencing Platform"/>
            <person name="Di Palma F."/>
            <person name="Alfoldi J."/>
            <person name="Johnson J."/>
            <person name="Berlin A."/>
            <person name="Gnerre S."/>
            <person name="Jaffe D."/>
            <person name="MacCallum I."/>
            <person name="Young S."/>
            <person name="Walker B.J."/>
            <person name="Lander E.S."/>
            <person name="Lindblad-Toh K."/>
        </authorList>
    </citation>
    <scope>NUCLEOTIDE SEQUENCE [LARGE SCALE GENOMIC DNA]</scope>
</reference>
<dbReference type="Ensembl" id="ENSLOCT00000016407.1">
    <property type="protein sequence ID" value="ENSLOCP00000016377.1"/>
    <property type="gene ID" value="ENSLOCG00000013294.1"/>
</dbReference>
<dbReference type="STRING" id="7918.ENSLOCP00000016377"/>
<evidence type="ECO:0000256" key="2">
    <source>
        <dbReference type="ARBA" id="ARBA00010093"/>
    </source>
</evidence>
<dbReference type="InterPro" id="IPR000118">
    <property type="entry name" value="Granulin"/>
</dbReference>
<keyword evidence="3" id="KW-0964">Secreted</keyword>
<accession>W5N6W8</accession>
<dbReference type="AlphaFoldDB" id="W5N6W8"/>
<dbReference type="FunFam" id="2.10.25.160:FF:000001">
    <property type="entry name" value="Granulin precursor"/>
    <property type="match status" value="1"/>
</dbReference>
<comment type="similarity">
    <text evidence="2">Belongs to the granulin family.</text>
</comment>
<feature type="domain" description="Granulins" evidence="6">
    <location>
        <begin position="145"/>
        <end position="158"/>
    </location>
</feature>
<dbReference type="Proteomes" id="UP000018468">
    <property type="component" value="Linkage group LG15"/>
</dbReference>
<dbReference type="InterPro" id="IPR037277">
    <property type="entry name" value="Granulin_sf"/>
</dbReference>
<dbReference type="Pfam" id="PF00396">
    <property type="entry name" value="Granulin"/>
    <property type="match status" value="3"/>
</dbReference>
<dbReference type="eggNOG" id="KOG4296">
    <property type="taxonomic scope" value="Eukaryota"/>
</dbReference>
<dbReference type="GO" id="GO:0005576">
    <property type="term" value="C:extracellular region"/>
    <property type="evidence" value="ECO:0007669"/>
    <property type="project" value="UniProtKB-SubCell"/>
</dbReference>
<dbReference type="InterPro" id="IPR039036">
    <property type="entry name" value="Granulin_fam"/>
</dbReference>
<evidence type="ECO:0000313" key="8">
    <source>
        <dbReference type="Proteomes" id="UP000018468"/>
    </source>
</evidence>
<keyword evidence="5" id="KW-0732">Signal</keyword>
<name>W5N6W8_LEPOC</name>
<dbReference type="InParanoid" id="W5N6W8"/>
<dbReference type="SUPFAM" id="SSF57277">
    <property type="entry name" value="Granulin repeat"/>
    <property type="match status" value="3"/>
</dbReference>
<dbReference type="FunCoup" id="W5N6W8">
    <property type="interactions" value="312"/>
</dbReference>
<organism evidence="7 8">
    <name type="scientific">Lepisosteus oculatus</name>
    <name type="common">Spotted gar</name>
    <dbReference type="NCBI Taxonomy" id="7918"/>
    <lineage>
        <taxon>Eukaryota</taxon>
        <taxon>Metazoa</taxon>
        <taxon>Chordata</taxon>
        <taxon>Craniata</taxon>
        <taxon>Vertebrata</taxon>
        <taxon>Euteleostomi</taxon>
        <taxon>Actinopterygii</taxon>
        <taxon>Neopterygii</taxon>
        <taxon>Holostei</taxon>
        <taxon>Semionotiformes</taxon>
        <taxon>Lepisosteidae</taxon>
        <taxon>Lepisosteus</taxon>
    </lineage>
</organism>
<sequence length="287" mass="30841">MLKGGVLCLCWLALASALRCPDGGLCEDGSTCCRSPSGRYSCCPLPHAVCCEDHKHCCFEGTVCDVKHSECLNKTSSVPWVEKVHAQVPEFPLSVSSFPMFHSGPEDNDYQNVCPDNTRCPWEYACLRTAAGSYGCCPLPQAVSCADGRHCCPEGYQCSEDGTSCTRSKELSGARAIICPDGESECPSHATCCPLPDGSWGCCPLVQAICCDDKKHCCPQGTRCDMQHSRCLSGTEEMPMWSKISARKRAGGQRVLDVNCPDGVSKCPDNTTCCQKEGGGYGCCPFP</sequence>
<dbReference type="PANTHER" id="PTHR12274">
    <property type="entry name" value="GRANULIN"/>
    <property type="match status" value="1"/>
</dbReference>